<organism evidence="1 2">
    <name type="scientific">Lepagella muris</name>
    <dbReference type="NCBI Taxonomy" id="3032870"/>
    <lineage>
        <taxon>Bacteria</taxon>
        <taxon>Pseudomonadati</taxon>
        <taxon>Bacteroidota</taxon>
        <taxon>Bacteroidia</taxon>
        <taxon>Bacteroidales</taxon>
        <taxon>Muribaculaceae</taxon>
        <taxon>Lepagella</taxon>
    </lineage>
</organism>
<name>A0AC61RC19_9BACT</name>
<evidence type="ECO:0000313" key="1">
    <source>
        <dbReference type="EMBL" id="TGY76790.1"/>
    </source>
</evidence>
<dbReference type="Proteomes" id="UP000306319">
    <property type="component" value="Unassembled WGS sequence"/>
</dbReference>
<keyword evidence="2" id="KW-1185">Reference proteome</keyword>
<comment type="caution">
    <text evidence="1">The sequence shown here is derived from an EMBL/GenBank/DDBJ whole genome shotgun (WGS) entry which is preliminary data.</text>
</comment>
<protein>
    <submittedName>
        <fullName evidence="1">tRNA epoxyqueuosine(34) reductase QueG</fullName>
        <ecNumber evidence="1">1.17.99.6</ecNumber>
    </submittedName>
</protein>
<sequence>MDRLKTEIRESFLSAGAVAVGFARSEPVSEEESARYSKWIEEGKHAGMEYMRRHVELKLDPRNVLENAATVISLAFSYAPERFRDDSLPVVASYAYGEDYHDVIRRRLSPPVERLRNTYGGEWRICVDSAPLAERYWALRSGIGRLGRNGSVIVDNFGSYIFLAEVMTTLPVAPDEPTEALCAGCGACVSSCPVKALDADGSVDSRRCLNYLTIEHRGDWAGDALEVMRSDAGKHTLYGCDVCQRVCPHNVGIKPTGMEEFRAKDGIMSLRAEDVAAMTQADFSAFFRGSAMKRAKLDGMRRNALNVLNRE</sequence>
<gene>
    <name evidence="1" type="primary">queG</name>
    <name evidence="1" type="ORF">E5331_17335</name>
</gene>
<proteinExistence type="predicted"/>
<reference evidence="1" key="1">
    <citation type="submission" date="2019-04" db="EMBL/GenBank/DDBJ databases">
        <title>Microbes associate with the intestines of laboratory mice.</title>
        <authorList>
            <person name="Navarre W."/>
            <person name="Wong E."/>
            <person name="Huang K."/>
            <person name="Tropini C."/>
            <person name="Ng K."/>
            <person name="Yu B."/>
        </authorList>
    </citation>
    <scope>NUCLEOTIDE SEQUENCE</scope>
    <source>
        <strain evidence="1">NM04_E33</strain>
    </source>
</reference>
<evidence type="ECO:0000313" key="2">
    <source>
        <dbReference type="Proteomes" id="UP000306319"/>
    </source>
</evidence>
<keyword evidence="1" id="KW-0560">Oxidoreductase</keyword>
<accession>A0AC61RC19</accession>
<dbReference type="EMBL" id="SRYB01000036">
    <property type="protein sequence ID" value="TGY76790.1"/>
    <property type="molecule type" value="Genomic_DNA"/>
</dbReference>
<dbReference type="EC" id="1.17.99.6" evidence="1"/>